<gene>
    <name evidence="12" type="ORF">Fot_32968</name>
</gene>
<comment type="catalytic activity">
    <reaction evidence="1">
        <text>guanosine(46) in tRNA + S-adenosyl-L-methionine = N(7)-methylguanosine(46) in tRNA + S-adenosyl-L-homocysteine</text>
        <dbReference type="Rhea" id="RHEA:42708"/>
        <dbReference type="Rhea" id="RHEA-COMP:10188"/>
        <dbReference type="Rhea" id="RHEA-COMP:10189"/>
        <dbReference type="ChEBI" id="CHEBI:57856"/>
        <dbReference type="ChEBI" id="CHEBI:59789"/>
        <dbReference type="ChEBI" id="CHEBI:74269"/>
        <dbReference type="ChEBI" id="CHEBI:74480"/>
        <dbReference type="EC" id="2.1.1.33"/>
    </reaction>
</comment>
<dbReference type="Gene3D" id="3.40.50.150">
    <property type="entry name" value="Vaccinia Virus protein VP39"/>
    <property type="match status" value="1"/>
</dbReference>
<evidence type="ECO:0000256" key="6">
    <source>
        <dbReference type="ARBA" id="ARBA00022691"/>
    </source>
</evidence>
<dbReference type="Pfam" id="PF00162">
    <property type="entry name" value="PGK"/>
    <property type="match status" value="1"/>
</dbReference>
<dbReference type="InterPro" id="IPR029063">
    <property type="entry name" value="SAM-dependent_MTases_sf"/>
</dbReference>
<keyword evidence="5" id="KW-0808">Transferase</keyword>
<protein>
    <recommendedName>
        <fullName evidence="14">Phosphoglycerate kinase</fullName>
    </recommendedName>
</protein>
<dbReference type="GO" id="GO:0008176">
    <property type="term" value="F:tRNA (guanine(46)-N7)-methyltransferase activity"/>
    <property type="evidence" value="ECO:0007669"/>
    <property type="project" value="UniProtKB-EC"/>
</dbReference>
<dbReference type="EMBL" id="JBFOLJ010000009">
    <property type="protein sequence ID" value="KAL2509321.1"/>
    <property type="molecule type" value="Genomic_DNA"/>
</dbReference>
<dbReference type="Gene3D" id="3.40.50.1260">
    <property type="entry name" value="Phosphoglycerate kinase, N-terminal domain"/>
    <property type="match status" value="1"/>
</dbReference>
<evidence type="ECO:0000256" key="9">
    <source>
        <dbReference type="ARBA" id="ARBA00022777"/>
    </source>
</evidence>
<name>A0ABD1T9J2_9LAMI</name>
<evidence type="ECO:0000256" key="5">
    <source>
        <dbReference type="ARBA" id="ARBA00022679"/>
    </source>
</evidence>
<evidence type="ECO:0000313" key="12">
    <source>
        <dbReference type="EMBL" id="KAL2509321.1"/>
    </source>
</evidence>
<dbReference type="PANTHER" id="PTHR11406">
    <property type="entry name" value="PHOSPHOGLYCERATE KINASE"/>
    <property type="match status" value="1"/>
</dbReference>
<evidence type="ECO:0000256" key="8">
    <source>
        <dbReference type="ARBA" id="ARBA00022741"/>
    </source>
</evidence>
<dbReference type="AlphaFoldDB" id="A0ABD1T9J2"/>
<dbReference type="InterPro" id="IPR003358">
    <property type="entry name" value="tRNA_(Gua-N-7)_MeTrfase_Trmb"/>
</dbReference>
<dbReference type="PROSITE" id="PS51625">
    <property type="entry name" value="SAM_MT_TRMB"/>
    <property type="match status" value="1"/>
</dbReference>
<keyword evidence="9" id="KW-0418">Kinase</keyword>
<evidence type="ECO:0000256" key="4">
    <source>
        <dbReference type="ARBA" id="ARBA00022603"/>
    </source>
</evidence>
<dbReference type="InterPro" id="IPR036043">
    <property type="entry name" value="Phosphoglycerate_kinase_sf"/>
</dbReference>
<dbReference type="CDD" id="cd02440">
    <property type="entry name" value="AdoMet_MTases"/>
    <property type="match status" value="1"/>
</dbReference>
<keyword evidence="11" id="KW-0460">Magnesium</keyword>
<keyword evidence="4" id="KW-0489">Methyltransferase</keyword>
<comment type="similarity">
    <text evidence="3">Belongs to the phosphoglycerate kinase family.</text>
</comment>
<accession>A0ABD1T9J2</accession>
<dbReference type="GO" id="GO:0016301">
    <property type="term" value="F:kinase activity"/>
    <property type="evidence" value="ECO:0007669"/>
    <property type="project" value="UniProtKB-KW"/>
</dbReference>
<organism evidence="12 13">
    <name type="scientific">Forsythia ovata</name>
    <dbReference type="NCBI Taxonomy" id="205694"/>
    <lineage>
        <taxon>Eukaryota</taxon>
        <taxon>Viridiplantae</taxon>
        <taxon>Streptophyta</taxon>
        <taxon>Embryophyta</taxon>
        <taxon>Tracheophyta</taxon>
        <taxon>Spermatophyta</taxon>
        <taxon>Magnoliopsida</taxon>
        <taxon>eudicotyledons</taxon>
        <taxon>Gunneridae</taxon>
        <taxon>Pentapetalae</taxon>
        <taxon>asterids</taxon>
        <taxon>lamiids</taxon>
        <taxon>Lamiales</taxon>
        <taxon>Oleaceae</taxon>
        <taxon>Forsythieae</taxon>
        <taxon>Forsythia</taxon>
    </lineage>
</organism>
<dbReference type="InterPro" id="IPR015824">
    <property type="entry name" value="Phosphoglycerate_kinase_N"/>
</dbReference>
<sequence>MCQVLNFVQGHLFFNNFNAQNYGVSLTLLPHKSCFPNRKRGVQFLLQVNSKLVNHIEHSLPDNKAEACDGDELYSFPHIQTLKEFPKEELFRKVVYVGSGDINLRHSSAESVAEFLSSMLKLKVVQKKLVSRSMHSQMEYGENSDILLLENLSDFKMELANCSKFAKELASGVDIFVNDAFSQSHKVLASTIGGSDLAGKAAALQFLASKCDAIVFVGSMAFQIMHAMGVPVPVKLVELGALNEAVSIVESANSRNIPIVLPKDFWCMNDVFPTQLEIFSVNSILDGWQPVDLGPLSLQEIIPFAFKMQGAYRVLKISQDKNDNFVKSASVVWEFLKGRNLPGLLALDRAYPFDIDWDIAYADPMQPLVVDVGSGNGLFLFGMARRRKDLNFLGLEINEKLVKRCLDHVHQSGMQNGYFITTNATSTFRSIVSSYPGDLVLVSIQCPNPDFNNPEYRWRMLQRSLVEAIADLLTFGGKVFLQSDIEAVAVRMKREFIEYGKGKLVLLHDSETDSVHQRGRLTENPFGVRSDWEQHLSLEKYACGAVAIHLSLRCWERFVGIVIHEFPKTVLNWHLFLDVFPCNYVPTEADLPKQSSKHIQLAPFGTSLIKKENNNNNNNALSWHMDLELDFMVKTVIQKVDLFRLSASRFLLKPPSREPNEVLFFEALFTYIKLFKWCFRHSLLKEVGKPEQNDRTNRRKSL</sequence>
<dbReference type="InterPro" id="IPR001576">
    <property type="entry name" value="Phosphoglycerate_kinase"/>
</dbReference>
<dbReference type="SUPFAM" id="SSF53748">
    <property type="entry name" value="Phosphoglycerate kinase"/>
    <property type="match status" value="1"/>
</dbReference>
<dbReference type="GO" id="GO:0005524">
    <property type="term" value="F:ATP binding"/>
    <property type="evidence" value="ECO:0007669"/>
    <property type="project" value="UniProtKB-KW"/>
</dbReference>
<proteinExistence type="inferred from homology"/>
<dbReference type="PANTHER" id="PTHR11406:SF32">
    <property type="entry name" value="PHOSPHOGLYCERATE KINASE"/>
    <property type="match status" value="1"/>
</dbReference>
<keyword evidence="6" id="KW-0949">S-adenosyl-L-methionine</keyword>
<keyword evidence="13" id="KW-1185">Reference proteome</keyword>
<reference evidence="13" key="1">
    <citation type="submission" date="2024-07" db="EMBL/GenBank/DDBJ databases">
        <title>Two chromosome-level genome assemblies of Korean endemic species Abeliophyllum distichum and Forsythia ovata (Oleaceae).</title>
        <authorList>
            <person name="Jang H."/>
        </authorList>
    </citation>
    <scope>NUCLEOTIDE SEQUENCE [LARGE SCALE GENOMIC DNA]</scope>
</reference>
<dbReference type="Pfam" id="PF02390">
    <property type="entry name" value="Methyltransf_4"/>
    <property type="match status" value="1"/>
</dbReference>
<keyword evidence="7" id="KW-0819">tRNA processing</keyword>
<comment type="cofactor">
    <cofactor evidence="2">
        <name>Mg(2+)</name>
        <dbReference type="ChEBI" id="CHEBI:18420"/>
    </cofactor>
</comment>
<comment type="caution">
    <text evidence="12">The sequence shown here is derived from an EMBL/GenBank/DDBJ whole genome shotgun (WGS) entry which is preliminary data.</text>
</comment>
<evidence type="ECO:0000256" key="10">
    <source>
        <dbReference type="ARBA" id="ARBA00022840"/>
    </source>
</evidence>
<evidence type="ECO:0000256" key="7">
    <source>
        <dbReference type="ARBA" id="ARBA00022694"/>
    </source>
</evidence>
<evidence type="ECO:0000256" key="2">
    <source>
        <dbReference type="ARBA" id="ARBA00001946"/>
    </source>
</evidence>
<evidence type="ECO:0000256" key="11">
    <source>
        <dbReference type="ARBA" id="ARBA00022842"/>
    </source>
</evidence>
<evidence type="ECO:0000313" key="13">
    <source>
        <dbReference type="Proteomes" id="UP001604277"/>
    </source>
</evidence>
<dbReference type="SUPFAM" id="SSF53335">
    <property type="entry name" value="S-adenosyl-L-methionine-dependent methyltransferases"/>
    <property type="match status" value="1"/>
</dbReference>
<keyword evidence="10" id="KW-0067">ATP-binding</keyword>
<dbReference type="FunFam" id="3.40.50.150:FF:000194">
    <property type="entry name" value="Phosphoglycerate kinase"/>
    <property type="match status" value="1"/>
</dbReference>
<evidence type="ECO:0000256" key="1">
    <source>
        <dbReference type="ARBA" id="ARBA00000142"/>
    </source>
</evidence>
<dbReference type="Proteomes" id="UP001604277">
    <property type="component" value="Unassembled WGS sequence"/>
</dbReference>
<keyword evidence="8" id="KW-0547">Nucleotide-binding</keyword>
<evidence type="ECO:0000256" key="3">
    <source>
        <dbReference type="ARBA" id="ARBA00008982"/>
    </source>
</evidence>
<evidence type="ECO:0008006" key="14">
    <source>
        <dbReference type="Google" id="ProtNLM"/>
    </source>
</evidence>